<organism evidence="1">
    <name type="scientific">uncultured Mycobacterium sp</name>
    <dbReference type="NCBI Taxonomy" id="171292"/>
    <lineage>
        <taxon>Bacteria</taxon>
        <taxon>Bacillati</taxon>
        <taxon>Actinomycetota</taxon>
        <taxon>Actinomycetes</taxon>
        <taxon>Mycobacteriales</taxon>
        <taxon>Mycobacteriaceae</taxon>
        <taxon>Mycobacterium</taxon>
        <taxon>environmental samples</taxon>
    </lineage>
</organism>
<dbReference type="EMBL" id="FLQS01000022">
    <property type="protein sequence ID" value="SBS75953.1"/>
    <property type="molecule type" value="Genomic_DNA"/>
</dbReference>
<reference evidence="1" key="1">
    <citation type="submission" date="2016-03" db="EMBL/GenBank/DDBJ databases">
        <authorList>
            <person name="Ploux O."/>
        </authorList>
    </citation>
    <scope>NUCLEOTIDE SEQUENCE</scope>
    <source>
        <strain evidence="1">UC10</strain>
    </source>
</reference>
<protein>
    <recommendedName>
        <fullName evidence="2">2'-5' RNA ligase family protein</fullName>
    </recommendedName>
</protein>
<dbReference type="Gene3D" id="3.90.1140.10">
    <property type="entry name" value="Cyclic phosphodiesterase"/>
    <property type="match status" value="1"/>
</dbReference>
<name>A0A1Y5PB94_9MYCO</name>
<proteinExistence type="predicted"/>
<gene>
    <name evidence="1" type="ORF">MHPYR_290029</name>
</gene>
<dbReference type="Pfam" id="PF13563">
    <property type="entry name" value="2_5_RNA_ligase2"/>
    <property type="match status" value="1"/>
</dbReference>
<evidence type="ECO:0000313" key="1">
    <source>
        <dbReference type="EMBL" id="SBS75953.1"/>
    </source>
</evidence>
<dbReference type="SUPFAM" id="SSF55144">
    <property type="entry name" value="LigT-like"/>
    <property type="match status" value="1"/>
</dbReference>
<accession>A0A1Y5PB94</accession>
<sequence length="159" mass="17512">MAHSIELLLDERADTAIRRIASHDNRPHITLIAAERIDPEVDQVLTELADRFPVPAVIGAPLVFGGGRLTLARLVVPTGRLLALHENVYDLCRPFVPNVFTHCAPGQWTPHVTLGRRFTPAQVGEALSVDGITADIRASIVGLRRWDGDARREYLIAVD</sequence>
<evidence type="ECO:0008006" key="2">
    <source>
        <dbReference type="Google" id="ProtNLM"/>
    </source>
</evidence>
<dbReference type="AlphaFoldDB" id="A0A1Y5PB94"/>
<dbReference type="InterPro" id="IPR009097">
    <property type="entry name" value="Cyclic_Pdiesterase"/>
</dbReference>